<dbReference type="GO" id="GO:0003677">
    <property type="term" value="F:DNA binding"/>
    <property type="evidence" value="ECO:0007669"/>
    <property type="project" value="InterPro"/>
</dbReference>
<proteinExistence type="predicted"/>
<dbReference type="SUPFAM" id="SSF52172">
    <property type="entry name" value="CheY-like"/>
    <property type="match status" value="1"/>
</dbReference>
<dbReference type="Pfam" id="PF00072">
    <property type="entry name" value="Response_reg"/>
    <property type="match status" value="1"/>
</dbReference>
<dbReference type="Gene3D" id="2.40.50.1020">
    <property type="entry name" value="LytTr DNA-binding domain"/>
    <property type="match status" value="1"/>
</dbReference>
<organism evidence="3 4">
    <name type="scientific">Thermoflavifilum thermophilum</name>
    <dbReference type="NCBI Taxonomy" id="1393122"/>
    <lineage>
        <taxon>Bacteria</taxon>
        <taxon>Pseudomonadati</taxon>
        <taxon>Bacteroidota</taxon>
        <taxon>Chitinophagia</taxon>
        <taxon>Chitinophagales</taxon>
        <taxon>Chitinophagaceae</taxon>
        <taxon>Thermoflavifilum</taxon>
    </lineage>
</organism>
<reference evidence="4" key="1">
    <citation type="submission" date="2016-10" db="EMBL/GenBank/DDBJ databases">
        <authorList>
            <person name="Varghese N."/>
            <person name="Submissions S."/>
        </authorList>
    </citation>
    <scope>NUCLEOTIDE SEQUENCE [LARGE SCALE GENOMIC DNA]</scope>
    <source>
        <strain evidence="4">DSM 14807</strain>
    </source>
</reference>
<dbReference type="InterPro" id="IPR001789">
    <property type="entry name" value="Sig_transdc_resp-reg_receiver"/>
</dbReference>
<gene>
    <name evidence="3" type="ORF">SAMN05660895_1132</name>
</gene>
<dbReference type="PROSITE" id="PS50110">
    <property type="entry name" value="RESPONSE_REGULATORY"/>
    <property type="match status" value="1"/>
</dbReference>
<evidence type="ECO:0000256" key="1">
    <source>
        <dbReference type="PROSITE-ProRule" id="PRU00169"/>
    </source>
</evidence>
<name>A0A1I7NAR3_9BACT</name>
<feature type="domain" description="Response regulatory" evidence="2">
    <location>
        <begin position="7"/>
        <end position="122"/>
    </location>
</feature>
<dbReference type="AlphaFoldDB" id="A0A1I7NAR3"/>
<dbReference type="Gene3D" id="3.40.50.2300">
    <property type="match status" value="1"/>
</dbReference>
<feature type="modified residue" description="4-aspartylphosphate" evidence="1">
    <location>
        <position position="60"/>
    </location>
</feature>
<protein>
    <submittedName>
        <fullName evidence="3">Two component transcriptional regulator, LytTR family</fullName>
    </submittedName>
</protein>
<dbReference type="Proteomes" id="UP000199537">
    <property type="component" value="Unassembled WGS sequence"/>
</dbReference>
<dbReference type="EMBL" id="FPCJ01000001">
    <property type="protein sequence ID" value="SFV31636.1"/>
    <property type="molecule type" value="Genomic_DNA"/>
</dbReference>
<evidence type="ECO:0000313" key="4">
    <source>
        <dbReference type="Proteomes" id="UP000199537"/>
    </source>
</evidence>
<dbReference type="Pfam" id="PF04397">
    <property type="entry name" value="LytTR"/>
    <property type="match status" value="1"/>
</dbReference>
<dbReference type="InterPro" id="IPR011006">
    <property type="entry name" value="CheY-like_superfamily"/>
</dbReference>
<dbReference type="OrthoDB" id="9798990at2"/>
<dbReference type="InterPro" id="IPR007492">
    <property type="entry name" value="LytTR_DNA-bd_dom"/>
</dbReference>
<evidence type="ECO:0000313" key="3">
    <source>
        <dbReference type="EMBL" id="SFV31636.1"/>
    </source>
</evidence>
<dbReference type="RefSeq" id="WP_092458798.1">
    <property type="nucleotide sequence ID" value="NZ_FPCJ01000001.1"/>
</dbReference>
<keyword evidence="4" id="KW-1185">Reference proteome</keyword>
<accession>A0A1I7NAR3</accession>
<dbReference type="STRING" id="1393122.SAMN05660895_1132"/>
<dbReference type="GO" id="GO:0000160">
    <property type="term" value="P:phosphorelay signal transduction system"/>
    <property type="evidence" value="ECO:0007669"/>
    <property type="project" value="InterPro"/>
</dbReference>
<sequence length="253" mass="28965">MHLHPLRVLVVDDEPDSHAIISMMLSRQDLYPVETCLYAADLFQAELLMHIWHPDWIIVDLDLTETHGFSVAERMNDLDEAELTFITAHERNTAQILAFSEIHLMLKPLNKKTLMDVLQDMLIHRPYHEKHVRLATLKHNITQTDAPPMLAVPVQLRWMGVSIHDIVHISQQDGLALLGLKNTRLLAEKSFDDYLRLFIKLTGFLHIHPMHLVQLNCVAEIDAIRGEVMMNNGTVLPVAAHKLQTLLQAVPKF</sequence>
<evidence type="ECO:0000259" key="2">
    <source>
        <dbReference type="PROSITE" id="PS50110"/>
    </source>
</evidence>
<keyword evidence="1" id="KW-0597">Phosphoprotein</keyword>